<dbReference type="Gene3D" id="3.40.50.720">
    <property type="entry name" value="NAD(P)-binding Rossmann-like Domain"/>
    <property type="match status" value="1"/>
</dbReference>
<dbReference type="Pfam" id="PF16884">
    <property type="entry name" value="ADH_N_2"/>
    <property type="match status" value="1"/>
</dbReference>
<dbReference type="InterPro" id="IPR045010">
    <property type="entry name" value="MDR_fam"/>
</dbReference>
<protein>
    <submittedName>
        <fullName evidence="3">2-alkenal reductase (NADP(+)-dependent)</fullName>
    </submittedName>
</protein>
<dbReference type="InterPro" id="IPR041694">
    <property type="entry name" value="ADH_N_2"/>
</dbReference>
<dbReference type="SUPFAM" id="SSF51735">
    <property type="entry name" value="NAD(P)-binding Rossmann-fold domains"/>
    <property type="match status" value="1"/>
</dbReference>
<evidence type="ECO:0000313" key="4">
    <source>
        <dbReference type="Proteomes" id="UP000288805"/>
    </source>
</evidence>
<dbReference type="SUPFAM" id="SSF50129">
    <property type="entry name" value="GroES-like"/>
    <property type="match status" value="1"/>
</dbReference>
<dbReference type="PANTHER" id="PTHR43205:SF80">
    <property type="entry name" value="2-ALKENAL REDUCTASE (NADP(+)-DEPENDENT)-LIKE"/>
    <property type="match status" value="1"/>
</dbReference>
<comment type="caution">
    <text evidence="3">The sequence shown here is derived from an EMBL/GenBank/DDBJ whole genome shotgun (WGS) entry which is preliminary data.</text>
</comment>
<keyword evidence="1" id="KW-0560">Oxidoreductase</keyword>
<accession>A0A438DTY4</accession>
<dbReference type="GO" id="GO:0016628">
    <property type="term" value="F:oxidoreductase activity, acting on the CH-CH group of donors, NAD or NADP as acceptor"/>
    <property type="evidence" value="ECO:0007669"/>
    <property type="project" value="InterPro"/>
</dbReference>
<dbReference type="Proteomes" id="UP000288805">
    <property type="component" value="Unassembled WGS sequence"/>
</dbReference>
<dbReference type="InterPro" id="IPR020843">
    <property type="entry name" value="ER"/>
</dbReference>
<evidence type="ECO:0000256" key="1">
    <source>
        <dbReference type="ARBA" id="ARBA00023002"/>
    </source>
</evidence>
<evidence type="ECO:0000313" key="3">
    <source>
        <dbReference type="EMBL" id="RVW38882.1"/>
    </source>
</evidence>
<reference evidence="3 4" key="1">
    <citation type="journal article" date="2018" name="PLoS Genet.">
        <title>Population sequencing reveals clonal diversity and ancestral inbreeding in the grapevine cultivar Chardonnay.</title>
        <authorList>
            <person name="Roach M.J."/>
            <person name="Johnson D.L."/>
            <person name="Bohlmann J."/>
            <person name="van Vuuren H.J."/>
            <person name="Jones S.J."/>
            <person name="Pretorius I.S."/>
            <person name="Schmidt S.A."/>
            <person name="Borneman A.R."/>
        </authorList>
    </citation>
    <scope>NUCLEOTIDE SEQUENCE [LARGE SCALE GENOMIC DNA]</scope>
    <source>
        <strain evidence="4">cv. Chardonnay</strain>
        <tissue evidence="3">Leaf</tissue>
    </source>
</reference>
<dbReference type="PANTHER" id="PTHR43205">
    <property type="entry name" value="PROSTAGLANDIN REDUCTASE"/>
    <property type="match status" value="1"/>
</dbReference>
<dbReference type="Gene3D" id="3.90.180.10">
    <property type="entry name" value="Medium-chain alcohol dehydrogenases, catalytic domain"/>
    <property type="match status" value="1"/>
</dbReference>
<name>A0A438DTY4_VITVI</name>
<dbReference type="AlphaFoldDB" id="A0A438DTY4"/>
<dbReference type="InterPro" id="IPR013149">
    <property type="entry name" value="ADH-like_C"/>
</dbReference>
<gene>
    <name evidence="3" type="primary">DBR_20</name>
    <name evidence="3" type="ORF">CK203_073568</name>
</gene>
<dbReference type="EMBL" id="QGNW01001499">
    <property type="protein sequence ID" value="RVW38882.1"/>
    <property type="molecule type" value="Genomic_DNA"/>
</dbReference>
<organism evidence="3 4">
    <name type="scientific">Vitis vinifera</name>
    <name type="common">Grape</name>
    <dbReference type="NCBI Taxonomy" id="29760"/>
    <lineage>
        <taxon>Eukaryota</taxon>
        <taxon>Viridiplantae</taxon>
        <taxon>Streptophyta</taxon>
        <taxon>Embryophyta</taxon>
        <taxon>Tracheophyta</taxon>
        <taxon>Spermatophyta</taxon>
        <taxon>Magnoliopsida</taxon>
        <taxon>eudicotyledons</taxon>
        <taxon>Gunneridae</taxon>
        <taxon>Pentapetalae</taxon>
        <taxon>rosids</taxon>
        <taxon>Vitales</taxon>
        <taxon>Vitaceae</taxon>
        <taxon>Viteae</taxon>
        <taxon>Vitis</taxon>
    </lineage>
</organism>
<dbReference type="FunFam" id="3.40.50.720:FF:000121">
    <property type="entry name" value="Prostaglandin reductase 2"/>
    <property type="match status" value="1"/>
</dbReference>
<dbReference type="InterPro" id="IPR011032">
    <property type="entry name" value="GroES-like_sf"/>
</dbReference>
<dbReference type="InterPro" id="IPR036291">
    <property type="entry name" value="NAD(P)-bd_dom_sf"/>
</dbReference>
<sequence>MAGLEGVDNGGDENLTMVESREWVMVAYAAKGIPTSDHLKLRTTKLSLDADSIPKDHVAVELLWVSVDPYLRGRMSGQDEGLYFSQFALDEVITTCGIGRVIRSKSSKFSKGDLVSTSFFPFSEYFIIEATSLQVVDQTAGIEVSTYLSALGVPGFAAWVAIEVIGNPKSGSNVFISAAAGGVGMFAGQLAKFKGCRVVGSTGTDEKVKLLKEEFGYDEAFNYNKETDFDAALSKYFPNGIDLYLDNVGGKMLEAVLNHVNVRARIAVSGMISQYNQVHHLLKLNTSWPGSLDRKRRVRNLLNIVGKEVRIEGYLMGSHMDRFDDFTKEMVTYTKEGKLRSKHKIYYGIESFIESLGSIFSSSNIGKVASILREQIKKHIVRPYGGEGRADSNLKVLLQRDKSILSSKWYSFQQRGKLTMQAMDSHSGGMV</sequence>
<dbReference type="Pfam" id="PF00107">
    <property type="entry name" value="ADH_zinc_N"/>
    <property type="match status" value="1"/>
</dbReference>
<feature type="domain" description="Enoyl reductase (ER)" evidence="2">
    <location>
        <begin position="77"/>
        <end position="370"/>
    </location>
</feature>
<proteinExistence type="predicted"/>
<evidence type="ECO:0000259" key="2">
    <source>
        <dbReference type="SMART" id="SM00829"/>
    </source>
</evidence>
<dbReference type="SMART" id="SM00829">
    <property type="entry name" value="PKS_ER"/>
    <property type="match status" value="1"/>
</dbReference>